<keyword evidence="3 4" id="KW-0597">Phosphoprotein</keyword>
<keyword evidence="7" id="KW-0732">Signal</keyword>
<dbReference type="InterPro" id="IPR001789">
    <property type="entry name" value="Sig_transdc_resp-reg_receiver"/>
</dbReference>
<proteinExistence type="predicted"/>
<keyword evidence="5" id="KW-0175">Coiled coil</keyword>
<dbReference type="InterPro" id="IPR036097">
    <property type="entry name" value="HisK_dim/P_sf"/>
</dbReference>
<keyword evidence="6" id="KW-0472">Membrane</keyword>
<evidence type="ECO:0000256" key="4">
    <source>
        <dbReference type="PROSITE-ProRule" id="PRU00169"/>
    </source>
</evidence>
<feature type="signal peptide" evidence="7">
    <location>
        <begin position="1"/>
        <end position="21"/>
    </location>
</feature>
<evidence type="ECO:0000259" key="9">
    <source>
        <dbReference type="PROSITE" id="PS50110"/>
    </source>
</evidence>
<name>A0A926JRW2_9FLAO</name>
<reference evidence="10 11" key="1">
    <citation type="submission" date="2020-09" db="EMBL/GenBank/DDBJ databases">
        <title>Sinomicrobium weinanense sp. nov., a halophilic bacteria isolated from saline-alkali soil.</title>
        <authorList>
            <person name="Wu P."/>
            <person name="Ren H."/>
            <person name="Mei Y."/>
            <person name="Liang Y."/>
            <person name="Chen Z."/>
        </authorList>
    </citation>
    <scope>NUCLEOTIDE SEQUENCE [LARGE SCALE GENOMIC DNA]</scope>
    <source>
        <strain evidence="10 11">FJxs</strain>
    </source>
</reference>
<dbReference type="RefSeq" id="WP_187965248.1">
    <property type="nucleotide sequence ID" value="NZ_JACVDC010000020.1"/>
</dbReference>
<dbReference type="CDD" id="cd00082">
    <property type="entry name" value="HisKA"/>
    <property type="match status" value="1"/>
</dbReference>
<evidence type="ECO:0000259" key="8">
    <source>
        <dbReference type="PROSITE" id="PS50109"/>
    </source>
</evidence>
<dbReference type="InterPro" id="IPR003594">
    <property type="entry name" value="HATPase_dom"/>
</dbReference>
<feature type="chain" id="PRO_5036835548" description="histidine kinase" evidence="7">
    <location>
        <begin position="22"/>
        <end position="738"/>
    </location>
</feature>
<dbReference type="Pfam" id="PF02518">
    <property type="entry name" value="HATPase_c"/>
    <property type="match status" value="1"/>
</dbReference>
<comment type="caution">
    <text evidence="10">The sequence shown here is derived from an EMBL/GenBank/DDBJ whole genome shotgun (WGS) entry which is preliminary data.</text>
</comment>
<gene>
    <name evidence="10" type="ORF">IBL28_08995</name>
</gene>
<dbReference type="SUPFAM" id="SSF52172">
    <property type="entry name" value="CheY-like"/>
    <property type="match status" value="1"/>
</dbReference>
<dbReference type="FunFam" id="3.30.565.10:FF:000010">
    <property type="entry name" value="Sensor histidine kinase RcsC"/>
    <property type="match status" value="1"/>
</dbReference>
<dbReference type="Gene3D" id="1.25.40.10">
    <property type="entry name" value="Tetratricopeptide repeat domain"/>
    <property type="match status" value="1"/>
</dbReference>
<dbReference type="Pfam" id="PF00072">
    <property type="entry name" value="Response_reg"/>
    <property type="match status" value="1"/>
</dbReference>
<dbReference type="Gene3D" id="1.10.287.130">
    <property type="match status" value="1"/>
</dbReference>
<dbReference type="SUPFAM" id="SSF48452">
    <property type="entry name" value="TPR-like"/>
    <property type="match status" value="1"/>
</dbReference>
<evidence type="ECO:0000256" key="1">
    <source>
        <dbReference type="ARBA" id="ARBA00000085"/>
    </source>
</evidence>
<dbReference type="Gene3D" id="3.30.565.10">
    <property type="entry name" value="Histidine kinase-like ATPase, C-terminal domain"/>
    <property type="match status" value="1"/>
</dbReference>
<keyword evidence="6" id="KW-0812">Transmembrane</keyword>
<feature type="domain" description="Histidine kinase" evidence="8">
    <location>
        <begin position="369"/>
        <end position="590"/>
    </location>
</feature>
<dbReference type="AlphaFoldDB" id="A0A926JRW2"/>
<dbReference type="PROSITE" id="PS50110">
    <property type="entry name" value="RESPONSE_REGULATORY"/>
    <property type="match status" value="1"/>
</dbReference>
<dbReference type="InterPro" id="IPR004358">
    <property type="entry name" value="Sig_transdc_His_kin-like_C"/>
</dbReference>
<dbReference type="SMART" id="SM00387">
    <property type="entry name" value="HATPase_c"/>
    <property type="match status" value="1"/>
</dbReference>
<dbReference type="Gene3D" id="3.40.50.2300">
    <property type="match status" value="1"/>
</dbReference>
<dbReference type="PROSITE" id="PS50109">
    <property type="entry name" value="HIS_KIN"/>
    <property type="match status" value="1"/>
</dbReference>
<dbReference type="SMART" id="SM00388">
    <property type="entry name" value="HisKA"/>
    <property type="match status" value="1"/>
</dbReference>
<keyword evidence="11" id="KW-1185">Reference proteome</keyword>
<dbReference type="SMART" id="SM00448">
    <property type="entry name" value="REC"/>
    <property type="match status" value="1"/>
</dbReference>
<feature type="modified residue" description="4-aspartylphosphate" evidence="4">
    <location>
        <position position="668"/>
    </location>
</feature>
<evidence type="ECO:0000256" key="5">
    <source>
        <dbReference type="SAM" id="Coils"/>
    </source>
</evidence>
<dbReference type="Pfam" id="PF00512">
    <property type="entry name" value="HisKA"/>
    <property type="match status" value="1"/>
</dbReference>
<dbReference type="InterPro" id="IPR005467">
    <property type="entry name" value="His_kinase_dom"/>
</dbReference>
<dbReference type="GO" id="GO:0000155">
    <property type="term" value="F:phosphorelay sensor kinase activity"/>
    <property type="evidence" value="ECO:0007669"/>
    <property type="project" value="InterPro"/>
</dbReference>
<feature type="transmembrane region" description="Helical" evidence="6">
    <location>
        <begin position="309"/>
        <end position="329"/>
    </location>
</feature>
<comment type="catalytic activity">
    <reaction evidence="1">
        <text>ATP + protein L-histidine = ADP + protein N-phospho-L-histidine.</text>
        <dbReference type="EC" id="2.7.13.3"/>
    </reaction>
</comment>
<evidence type="ECO:0000256" key="6">
    <source>
        <dbReference type="SAM" id="Phobius"/>
    </source>
</evidence>
<dbReference type="CDD" id="cd16922">
    <property type="entry name" value="HATPase_EvgS-ArcB-TorS-like"/>
    <property type="match status" value="1"/>
</dbReference>
<feature type="domain" description="Response regulatory" evidence="9">
    <location>
        <begin position="619"/>
        <end position="733"/>
    </location>
</feature>
<dbReference type="PANTHER" id="PTHR45339:SF5">
    <property type="entry name" value="HISTIDINE KINASE"/>
    <property type="match status" value="1"/>
</dbReference>
<dbReference type="SUPFAM" id="SSF47384">
    <property type="entry name" value="Homodimeric domain of signal transducing histidine kinase"/>
    <property type="match status" value="1"/>
</dbReference>
<keyword evidence="6" id="KW-1133">Transmembrane helix</keyword>
<evidence type="ECO:0000256" key="2">
    <source>
        <dbReference type="ARBA" id="ARBA00012438"/>
    </source>
</evidence>
<feature type="coiled-coil region" evidence="5">
    <location>
        <begin position="335"/>
        <end position="362"/>
    </location>
</feature>
<evidence type="ECO:0000256" key="3">
    <source>
        <dbReference type="ARBA" id="ARBA00022553"/>
    </source>
</evidence>
<dbReference type="CDD" id="cd17546">
    <property type="entry name" value="REC_hyHK_CKI1_RcsC-like"/>
    <property type="match status" value="1"/>
</dbReference>
<dbReference type="EMBL" id="JACVDC010000020">
    <property type="protein sequence ID" value="MBC9796101.1"/>
    <property type="molecule type" value="Genomic_DNA"/>
</dbReference>
<dbReference type="InterPro" id="IPR011006">
    <property type="entry name" value="CheY-like_superfamily"/>
</dbReference>
<evidence type="ECO:0000313" key="11">
    <source>
        <dbReference type="Proteomes" id="UP000653730"/>
    </source>
</evidence>
<dbReference type="EC" id="2.7.13.3" evidence="2"/>
<accession>A0A926JRW2</accession>
<sequence>MKGLSCYFLFFLLLLPGFASGLPGNASEDPIKDTIKKVYELKNNFDFGGAVTELNLAIAMADTVKRKRSDYFFNCYTLFIKLYLDFDRGDDLEVYEFLSESHLKPNSRAAKEIQLLVLKALISAKKGNQKQALSYINKAKSILIQKEDAVLDIILYYEAQVLLVQEEYARAIPILQRIFPLKDPNEENYINAGILLDLAHAHLRLQEPDRAMAYMEKVSKMPEYLVFPKLEIQRHLILSELFRIKKKPLETVKHRQLADSLKEKYFNIQSIEERNNIAYHNTSDFKDRVIDQYKIDAAKQSRQVNIAKIISIMSSVLLIIIFLLTISLYRNNKIKLKTNNLLLKKNRELQAAKEEAESALQVKARFLSTVSHELRTPLYAVTGLTHLLLEENPRKSQKEYLNSLKFSGEYLLNFINDILQVNKSEANQLKIKRGPFNMEQLLGKVAGSLEHSAKENNNIIKLDLDKDIPAELIGDSLKLSQVFINLIGNSLKFTENGEVVILGRILERRKSSVKIHFEVRDDGMGIEPDILPRIFDSFAQGSTQINRKYGGTGLGLTIVKNLLNLMDSDIRVESDPGKGSTFLFDLTLETGDEKGVEKPVTPTLQEELTEEEIVFEDVHVLLVEDNKINQVVTQKMLARKNITSEVANDGYEAIDKAKNKNFDLILMDIHMPGISGIKATTRIREFDKKVPIVALTAISLEENMDDLYNAGCNDIITKPFKPQTFYKKIKNNLGGSSR</sequence>
<dbReference type="InterPro" id="IPR036890">
    <property type="entry name" value="HATPase_C_sf"/>
</dbReference>
<protein>
    <recommendedName>
        <fullName evidence="2">histidine kinase</fullName>
        <ecNumber evidence="2">2.7.13.3</ecNumber>
    </recommendedName>
</protein>
<evidence type="ECO:0000256" key="7">
    <source>
        <dbReference type="SAM" id="SignalP"/>
    </source>
</evidence>
<organism evidence="10 11">
    <name type="scientific">Sinomicrobium weinanense</name>
    <dbReference type="NCBI Taxonomy" id="2842200"/>
    <lineage>
        <taxon>Bacteria</taxon>
        <taxon>Pseudomonadati</taxon>
        <taxon>Bacteroidota</taxon>
        <taxon>Flavobacteriia</taxon>
        <taxon>Flavobacteriales</taxon>
        <taxon>Flavobacteriaceae</taxon>
        <taxon>Sinomicrobium</taxon>
    </lineage>
</organism>
<dbReference type="InterPro" id="IPR011990">
    <property type="entry name" value="TPR-like_helical_dom_sf"/>
</dbReference>
<evidence type="ECO:0000313" key="10">
    <source>
        <dbReference type="EMBL" id="MBC9796101.1"/>
    </source>
</evidence>
<dbReference type="PANTHER" id="PTHR45339">
    <property type="entry name" value="HYBRID SIGNAL TRANSDUCTION HISTIDINE KINASE J"/>
    <property type="match status" value="1"/>
</dbReference>
<dbReference type="Proteomes" id="UP000653730">
    <property type="component" value="Unassembled WGS sequence"/>
</dbReference>
<dbReference type="SUPFAM" id="SSF55874">
    <property type="entry name" value="ATPase domain of HSP90 chaperone/DNA topoisomerase II/histidine kinase"/>
    <property type="match status" value="1"/>
</dbReference>
<dbReference type="InterPro" id="IPR003661">
    <property type="entry name" value="HisK_dim/P_dom"/>
</dbReference>
<dbReference type="PRINTS" id="PR00344">
    <property type="entry name" value="BCTRLSENSOR"/>
</dbReference>